<dbReference type="AlphaFoldDB" id="X1DUZ2"/>
<proteinExistence type="predicted"/>
<organism evidence="1">
    <name type="scientific">marine sediment metagenome</name>
    <dbReference type="NCBI Taxonomy" id="412755"/>
    <lineage>
        <taxon>unclassified sequences</taxon>
        <taxon>metagenomes</taxon>
        <taxon>ecological metagenomes</taxon>
    </lineage>
</organism>
<evidence type="ECO:0000313" key="1">
    <source>
        <dbReference type="EMBL" id="GAH00228.1"/>
    </source>
</evidence>
<dbReference type="EMBL" id="BART01020111">
    <property type="protein sequence ID" value="GAH00228.1"/>
    <property type="molecule type" value="Genomic_DNA"/>
</dbReference>
<accession>X1DUZ2</accession>
<reference evidence="1" key="1">
    <citation type="journal article" date="2014" name="Front. Microbiol.">
        <title>High frequency of phylogenetically diverse reductive dehalogenase-homologous genes in deep subseafloor sedimentary metagenomes.</title>
        <authorList>
            <person name="Kawai M."/>
            <person name="Futagami T."/>
            <person name="Toyoda A."/>
            <person name="Takaki Y."/>
            <person name="Nishi S."/>
            <person name="Hori S."/>
            <person name="Arai W."/>
            <person name="Tsubouchi T."/>
            <person name="Morono Y."/>
            <person name="Uchiyama I."/>
            <person name="Ito T."/>
            <person name="Fujiyama A."/>
            <person name="Inagaki F."/>
            <person name="Takami H."/>
        </authorList>
    </citation>
    <scope>NUCLEOTIDE SEQUENCE</scope>
    <source>
        <strain evidence="1">Expedition CK06-06</strain>
    </source>
</reference>
<name>X1DUZ2_9ZZZZ</name>
<feature type="non-terminal residue" evidence="1">
    <location>
        <position position="147"/>
    </location>
</feature>
<sequence length="147" mass="17355">MVLNTIIENTKTEFGIKCIKIEKYYSRKRNNKMSDIHQNKKVGILSPNKVDRTLACFEEIKNMIINDPLNIKHKIYFTLHDKLSGKTLTKCSTTGELWVCVNPNANFNYDNVKRFTIEMRHSHGHIHYKVNLYVSHRRVGKYNNNVW</sequence>
<protein>
    <submittedName>
        <fullName evidence="1">Uncharacterized protein</fullName>
    </submittedName>
</protein>
<comment type="caution">
    <text evidence="1">The sequence shown here is derived from an EMBL/GenBank/DDBJ whole genome shotgun (WGS) entry which is preliminary data.</text>
</comment>
<gene>
    <name evidence="1" type="ORF">S01H4_37438</name>
</gene>